<proteinExistence type="predicted"/>
<evidence type="ECO:0000256" key="2">
    <source>
        <dbReference type="ARBA" id="ARBA00022701"/>
    </source>
</evidence>
<dbReference type="KEGG" id="bfo:118408623"/>
<dbReference type="AlphaFoldDB" id="A0A9J7HT12"/>
<dbReference type="InterPro" id="IPR055442">
    <property type="entry name" value="Beta-prop_EML-like_2nd"/>
</dbReference>
<dbReference type="Proteomes" id="UP000001554">
    <property type="component" value="Unplaced"/>
</dbReference>
<evidence type="ECO:0000259" key="5">
    <source>
        <dbReference type="Pfam" id="PF23414"/>
    </source>
</evidence>
<dbReference type="GeneID" id="118408623"/>
<feature type="compositionally biased region" description="Basic residues" evidence="4">
    <location>
        <begin position="106"/>
        <end position="115"/>
    </location>
</feature>
<keyword evidence="1" id="KW-0853">WD repeat</keyword>
<keyword evidence="2" id="KW-0493">Microtubule</keyword>
<gene>
    <name evidence="7" type="primary">LOC118408623</name>
</gene>
<dbReference type="InterPro" id="IPR036322">
    <property type="entry name" value="WD40_repeat_dom_sf"/>
</dbReference>
<dbReference type="InterPro" id="IPR050630">
    <property type="entry name" value="WD_repeat_EMAP"/>
</dbReference>
<dbReference type="Pfam" id="PF23414">
    <property type="entry name" value="Beta-prop_EML_2"/>
    <property type="match status" value="1"/>
</dbReference>
<organism evidence="6 7">
    <name type="scientific">Branchiostoma floridae</name>
    <name type="common">Florida lancelet</name>
    <name type="synonym">Amphioxus</name>
    <dbReference type="NCBI Taxonomy" id="7739"/>
    <lineage>
        <taxon>Eukaryota</taxon>
        <taxon>Metazoa</taxon>
        <taxon>Chordata</taxon>
        <taxon>Cephalochordata</taxon>
        <taxon>Leptocardii</taxon>
        <taxon>Amphioxiformes</taxon>
        <taxon>Branchiostomatidae</taxon>
        <taxon>Branchiostoma</taxon>
    </lineage>
</organism>
<sequence length="188" mass="20636">MRDVTWDTQTCVFGFHVFGMWQQGADGHDTLPCDAVGSRALLASADTHGKVNLFRFPCSTFQAPGHVYPGHGSHVTSVSFLQGDDWLISTGGMDCSVIQWQVVRPGPKHSTKRTHKDYNKPPTKSINSSTCMLSVIEEFLPEDSDRHGGSAAMTATQTSRPGSLDKASRNPSPQPPPYRRRTNSYSNL</sequence>
<evidence type="ECO:0000313" key="7">
    <source>
        <dbReference type="RefSeq" id="XP_035665334.1"/>
    </source>
</evidence>
<evidence type="ECO:0000256" key="3">
    <source>
        <dbReference type="ARBA" id="ARBA00022737"/>
    </source>
</evidence>
<keyword evidence="6" id="KW-1185">Reference proteome</keyword>
<dbReference type="InterPro" id="IPR015943">
    <property type="entry name" value="WD40/YVTN_repeat-like_dom_sf"/>
</dbReference>
<dbReference type="GO" id="GO:0005874">
    <property type="term" value="C:microtubule"/>
    <property type="evidence" value="ECO:0007669"/>
    <property type="project" value="UniProtKB-KW"/>
</dbReference>
<dbReference type="SUPFAM" id="SSF50978">
    <property type="entry name" value="WD40 repeat-like"/>
    <property type="match status" value="1"/>
</dbReference>
<name>A0A9J7HT12_BRAFL</name>
<evidence type="ECO:0000313" key="6">
    <source>
        <dbReference type="Proteomes" id="UP000001554"/>
    </source>
</evidence>
<feature type="domain" description="EML-like second beta-propeller" evidence="5">
    <location>
        <begin position="1"/>
        <end position="102"/>
    </location>
</feature>
<accession>A0A9J7HT12</accession>
<dbReference type="OrthoDB" id="47802at2759"/>
<dbReference type="Gene3D" id="2.130.10.10">
    <property type="entry name" value="YVTN repeat-like/Quinoprotein amine dehydrogenase"/>
    <property type="match status" value="1"/>
</dbReference>
<dbReference type="PANTHER" id="PTHR13720:SF50">
    <property type="entry name" value="ECHINODERM MICROTUBULE-ASSOCIATED PROTEIN-LIKE 2"/>
    <property type="match status" value="1"/>
</dbReference>
<reference evidence="7" key="1">
    <citation type="submission" date="2025-08" db="UniProtKB">
        <authorList>
            <consortium name="RefSeq"/>
        </authorList>
    </citation>
    <scope>IDENTIFICATION</scope>
    <source>
        <strain evidence="7">S238N-H82</strain>
        <tissue evidence="7">Testes</tissue>
    </source>
</reference>
<dbReference type="RefSeq" id="XP_035665334.1">
    <property type="nucleotide sequence ID" value="XM_035809441.1"/>
</dbReference>
<evidence type="ECO:0000256" key="1">
    <source>
        <dbReference type="ARBA" id="ARBA00022574"/>
    </source>
</evidence>
<dbReference type="PANTHER" id="PTHR13720">
    <property type="entry name" value="WD-40 REPEAT PROTEIN"/>
    <property type="match status" value="1"/>
</dbReference>
<feature type="region of interest" description="Disordered" evidence="4">
    <location>
        <begin position="106"/>
        <end position="126"/>
    </location>
</feature>
<protein>
    <submittedName>
        <fullName evidence="7">Echinoderm microtubule-associated protein-like 1</fullName>
    </submittedName>
</protein>
<keyword evidence="3" id="KW-0677">Repeat</keyword>
<evidence type="ECO:0000256" key="4">
    <source>
        <dbReference type="SAM" id="MobiDB-lite"/>
    </source>
</evidence>
<feature type="region of interest" description="Disordered" evidence="4">
    <location>
        <begin position="142"/>
        <end position="188"/>
    </location>
</feature>